<dbReference type="InterPro" id="IPR036396">
    <property type="entry name" value="Cyt_P450_sf"/>
</dbReference>
<evidence type="ECO:0000256" key="2">
    <source>
        <dbReference type="ARBA" id="ARBA00005179"/>
    </source>
</evidence>
<evidence type="ECO:0000256" key="4">
    <source>
        <dbReference type="ARBA" id="ARBA00022723"/>
    </source>
</evidence>
<reference evidence="7 8" key="1">
    <citation type="submission" date="2024-02" db="EMBL/GenBank/DDBJ databases">
        <title>A draft genome for the cacao thread blight pathogen Marasmius crinis-equi.</title>
        <authorList>
            <person name="Cohen S.P."/>
            <person name="Baruah I.K."/>
            <person name="Amoako-Attah I."/>
            <person name="Bukari Y."/>
            <person name="Meinhardt L.W."/>
            <person name="Bailey B.A."/>
        </authorList>
    </citation>
    <scope>NUCLEOTIDE SEQUENCE [LARGE SCALE GENOMIC DNA]</scope>
    <source>
        <strain evidence="7 8">GH-76</strain>
    </source>
</reference>
<evidence type="ECO:0008006" key="9">
    <source>
        <dbReference type="Google" id="ProtNLM"/>
    </source>
</evidence>
<dbReference type="SUPFAM" id="SSF48264">
    <property type="entry name" value="Cytochrome P450"/>
    <property type="match status" value="1"/>
</dbReference>
<evidence type="ECO:0000256" key="3">
    <source>
        <dbReference type="ARBA" id="ARBA00010617"/>
    </source>
</evidence>
<gene>
    <name evidence="7" type="ORF">V5O48_016812</name>
</gene>
<accession>A0ABR3EQQ7</accession>
<comment type="similarity">
    <text evidence="3">Belongs to the cytochrome P450 family.</text>
</comment>
<feature type="non-terminal residue" evidence="7">
    <location>
        <position position="232"/>
    </location>
</feature>
<dbReference type="PANTHER" id="PTHR24305">
    <property type="entry name" value="CYTOCHROME P450"/>
    <property type="match status" value="1"/>
</dbReference>
<dbReference type="Proteomes" id="UP001465976">
    <property type="component" value="Unassembled WGS sequence"/>
</dbReference>
<comment type="caution">
    <text evidence="7">The sequence shown here is derived from an EMBL/GenBank/DDBJ whole genome shotgun (WGS) entry which is preliminary data.</text>
</comment>
<feature type="transmembrane region" description="Helical" evidence="6">
    <location>
        <begin position="34"/>
        <end position="54"/>
    </location>
</feature>
<dbReference type="Gene3D" id="1.10.630.10">
    <property type="entry name" value="Cytochrome P450"/>
    <property type="match status" value="1"/>
</dbReference>
<dbReference type="PANTHER" id="PTHR24305:SF232">
    <property type="entry name" value="P450, PUTATIVE (EUROFUNG)-RELATED"/>
    <property type="match status" value="1"/>
</dbReference>
<dbReference type="InterPro" id="IPR050121">
    <property type="entry name" value="Cytochrome_P450_monoxygenase"/>
</dbReference>
<keyword evidence="5" id="KW-0408">Iron</keyword>
<proteinExistence type="inferred from homology"/>
<dbReference type="Pfam" id="PF00067">
    <property type="entry name" value="p450"/>
    <property type="match status" value="1"/>
</dbReference>
<keyword evidence="6" id="KW-1133">Transmembrane helix</keyword>
<evidence type="ECO:0000256" key="1">
    <source>
        <dbReference type="ARBA" id="ARBA00001971"/>
    </source>
</evidence>
<evidence type="ECO:0000313" key="8">
    <source>
        <dbReference type="Proteomes" id="UP001465976"/>
    </source>
</evidence>
<sequence>MFELTHHIGVCAAALGVANHIYLKRFEPLRTRIIHTACALLIQPALLLFLLWRYATITPSLSNLSISYLAFFASLTTSVIFYRISPFHPLANVPGPLIFKITKFWRMYLCWKGLQHQTLKVLHDQYGPIVRTGPNEISVIDAEAVKSVLGSDGLPKGPAYLTAKPVGQPYALIQANGETRNERRRIWSRGFTTESVKEYQDIVVKKAAHLGEVLSARSRSEVDLLEWLNYFS</sequence>
<keyword evidence="6" id="KW-0472">Membrane</keyword>
<comment type="cofactor">
    <cofactor evidence="1">
        <name>heme</name>
        <dbReference type="ChEBI" id="CHEBI:30413"/>
    </cofactor>
</comment>
<protein>
    <recommendedName>
        <fullName evidence="9">Cytochrome P450</fullName>
    </recommendedName>
</protein>
<name>A0ABR3EQQ7_9AGAR</name>
<keyword evidence="6" id="KW-0812">Transmembrane</keyword>
<keyword evidence="4" id="KW-0479">Metal-binding</keyword>
<evidence type="ECO:0000256" key="6">
    <source>
        <dbReference type="SAM" id="Phobius"/>
    </source>
</evidence>
<dbReference type="EMBL" id="JBAHYK010002366">
    <property type="protein sequence ID" value="KAL0565218.1"/>
    <property type="molecule type" value="Genomic_DNA"/>
</dbReference>
<organism evidence="7 8">
    <name type="scientific">Marasmius crinis-equi</name>
    <dbReference type="NCBI Taxonomy" id="585013"/>
    <lineage>
        <taxon>Eukaryota</taxon>
        <taxon>Fungi</taxon>
        <taxon>Dikarya</taxon>
        <taxon>Basidiomycota</taxon>
        <taxon>Agaricomycotina</taxon>
        <taxon>Agaricomycetes</taxon>
        <taxon>Agaricomycetidae</taxon>
        <taxon>Agaricales</taxon>
        <taxon>Marasmiineae</taxon>
        <taxon>Marasmiaceae</taxon>
        <taxon>Marasmius</taxon>
    </lineage>
</organism>
<evidence type="ECO:0000313" key="7">
    <source>
        <dbReference type="EMBL" id="KAL0565218.1"/>
    </source>
</evidence>
<keyword evidence="8" id="KW-1185">Reference proteome</keyword>
<evidence type="ECO:0000256" key="5">
    <source>
        <dbReference type="ARBA" id="ARBA00023004"/>
    </source>
</evidence>
<comment type="pathway">
    <text evidence="2">Secondary metabolite biosynthesis.</text>
</comment>
<dbReference type="InterPro" id="IPR001128">
    <property type="entry name" value="Cyt_P450"/>
</dbReference>
<feature type="transmembrane region" description="Helical" evidence="6">
    <location>
        <begin position="66"/>
        <end position="84"/>
    </location>
</feature>